<accession>D8LU70</accession>
<sequence length="58" mass="6551">MYASKRESTTNLCTLFIASHATAPRKKKRQYSRRPSCVLARKPPLCYGSTYVDTLPSV</sequence>
<keyword evidence="2" id="KW-1185">Reference proteome</keyword>
<dbReference type="InParanoid" id="D8LU70"/>
<name>D8LU70_ECTSI</name>
<evidence type="ECO:0000313" key="2">
    <source>
        <dbReference type="Proteomes" id="UP000002630"/>
    </source>
</evidence>
<protein>
    <submittedName>
        <fullName evidence="1">Uncharacterized protein</fullName>
    </submittedName>
</protein>
<dbReference type="EMBL" id="FN649744">
    <property type="protein sequence ID" value="CBN78112.1"/>
    <property type="molecule type" value="Genomic_DNA"/>
</dbReference>
<dbReference type="EMBL" id="FN649191">
    <property type="protein sequence ID" value="CBN78112.1"/>
    <property type="molecule type" value="Genomic_DNA"/>
</dbReference>
<organism evidence="1 2">
    <name type="scientific">Ectocarpus siliculosus</name>
    <name type="common">Brown alga</name>
    <name type="synonym">Conferva siliculosa</name>
    <dbReference type="NCBI Taxonomy" id="2880"/>
    <lineage>
        <taxon>Eukaryota</taxon>
        <taxon>Sar</taxon>
        <taxon>Stramenopiles</taxon>
        <taxon>Ochrophyta</taxon>
        <taxon>PX clade</taxon>
        <taxon>Phaeophyceae</taxon>
        <taxon>Ectocarpales</taxon>
        <taxon>Ectocarpaceae</taxon>
        <taxon>Ectocarpus</taxon>
    </lineage>
</organism>
<evidence type="ECO:0000313" key="1">
    <source>
        <dbReference type="EMBL" id="CBN78112.1"/>
    </source>
</evidence>
<proteinExistence type="predicted"/>
<gene>
    <name evidence="1" type="ORF">Esi_0095_0081</name>
</gene>
<dbReference type="Proteomes" id="UP000002630">
    <property type="component" value="Linkage Group LG19"/>
</dbReference>
<dbReference type="AlphaFoldDB" id="D8LU70"/>
<reference evidence="1 2" key="1">
    <citation type="journal article" date="2010" name="Nature">
        <title>The Ectocarpus genome and the independent evolution of multicellularity in brown algae.</title>
        <authorList>
            <person name="Cock J.M."/>
            <person name="Sterck L."/>
            <person name="Rouze P."/>
            <person name="Scornet D."/>
            <person name="Allen A.E."/>
            <person name="Amoutzias G."/>
            <person name="Anthouard V."/>
            <person name="Artiguenave F."/>
            <person name="Aury J.M."/>
            <person name="Badger J.H."/>
            <person name="Beszteri B."/>
            <person name="Billiau K."/>
            <person name="Bonnet E."/>
            <person name="Bothwell J.H."/>
            <person name="Bowler C."/>
            <person name="Boyen C."/>
            <person name="Brownlee C."/>
            <person name="Carrano C.J."/>
            <person name="Charrier B."/>
            <person name="Cho G.Y."/>
            <person name="Coelho S.M."/>
            <person name="Collen J."/>
            <person name="Corre E."/>
            <person name="Da Silva C."/>
            <person name="Delage L."/>
            <person name="Delaroque N."/>
            <person name="Dittami S.M."/>
            <person name="Doulbeau S."/>
            <person name="Elias M."/>
            <person name="Farnham G."/>
            <person name="Gachon C.M."/>
            <person name="Gschloessl B."/>
            <person name="Heesch S."/>
            <person name="Jabbari K."/>
            <person name="Jubin C."/>
            <person name="Kawai H."/>
            <person name="Kimura K."/>
            <person name="Kloareg B."/>
            <person name="Kupper F.C."/>
            <person name="Lang D."/>
            <person name="Le Bail A."/>
            <person name="Leblanc C."/>
            <person name="Lerouge P."/>
            <person name="Lohr M."/>
            <person name="Lopez P.J."/>
            <person name="Martens C."/>
            <person name="Maumus F."/>
            <person name="Michel G."/>
            <person name="Miranda-Saavedra D."/>
            <person name="Morales J."/>
            <person name="Moreau H."/>
            <person name="Motomura T."/>
            <person name="Nagasato C."/>
            <person name="Napoli C.A."/>
            <person name="Nelson D.R."/>
            <person name="Nyvall-Collen P."/>
            <person name="Peters A.F."/>
            <person name="Pommier C."/>
            <person name="Potin P."/>
            <person name="Poulain J."/>
            <person name="Quesneville H."/>
            <person name="Read B."/>
            <person name="Rensing S.A."/>
            <person name="Ritter A."/>
            <person name="Rousvoal S."/>
            <person name="Samanta M."/>
            <person name="Samson G."/>
            <person name="Schroeder D.C."/>
            <person name="Segurens B."/>
            <person name="Strittmatter M."/>
            <person name="Tonon T."/>
            <person name="Tregear J.W."/>
            <person name="Valentin K."/>
            <person name="von Dassow P."/>
            <person name="Yamagishi T."/>
            <person name="Van de Peer Y."/>
            <person name="Wincker P."/>
        </authorList>
    </citation>
    <scope>NUCLEOTIDE SEQUENCE [LARGE SCALE GENOMIC DNA]</scope>
    <source>
        <strain evidence="2">Ec32 / CCAP1310/4</strain>
    </source>
</reference>